<dbReference type="InterPro" id="IPR051310">
    <property type="entry name" value="MCP_chemotaxis"/>
</dbReference>
<dbReference type="CDD" id="cd06225">
    <property type="entry name" value="HAMP"/>
    <property type="match status" value="1"/>
</dbReference>
<dbReference type="SMART" id="SM00304">
    <property type="entry name" value="HAMP"/>
    <property type="match status" value="1"/>
</dbReference>
<evidence type="ECO:0000256" key="2">
    <source>
        <dbReference type="ARBA" id="ARBA00029447"/>
    </source>
</evidence>
<dbReference type="Proteomes" id="UP000016368">
    <property type="component" value="Unassembled WGS sequence"/>
</dbReference>
<dbReference type="PANTHER" id="PTHR43531">
    <property type="entry name" value="PROTEIN ICFG"/>
    <property type="match status" value="1"/>
</dbReference>
<evidence type="ECO:0000256" key="3">
    <source>
        <dbReference type="SAM" id="Phobius"/>
    </source>
</evidence>
<keyword evidence="3" id="KW-0472">Membrane</keyword>
<organism evidence="5 6">
    <name type="scientific">Hylemonella gracilis ATCC 19624</name>
    <dbReference type="NCBI Taxonomy" id="887062"/>
    <lineage>
        <taxon>Bacteria</taxon>
        <taxon>Pseudomonadati</taxon>
        <taxon>Pseudomonadota</taxon>
        <taxon>Betaproteobacteria</taxon>
        <taxon>Burkholderiales</taxon>
        <taxon>Comamonadaceae</taxon>
        <taxon>Hylemonella</taxon>
    </lineage>
</organism>
<evidence type="ECO:0000313" key="6">
    <source>
        <dbReference type="Proteomes" id="UP000016368"/>
    </source>
</evidence>
<reference evidence="5 6" key="1">
    <citation type="journal article" date="2011" name="EMBO J.">
        <title>Structural diversity of bacterial flagellar motors.</title>
        <authorList>
            <person name="Chen S."/>
            <person name="Beeby M."/>
            <person name="Murphy G.E."/>
            <person name="Leadbetter J.R."/>
            <person name="Hendrixson D.R."/>
            <person name="Briegel A."/>
            <person name="Li Z."/>
            <person name="Shi J."/>
            <person name="Tocheva E.I."/>
            <person name="Muller A."/>
            <person name="Dobro M.J."/>
            <person name="Jensen G.J."/>
        </authorList>
    </citation>
    <scope>NUCLEOTIDE SEQUENCE [LARGE SCALE GENOMIC DNA]</scope>
    <source>
        <strain evidence="5 6">ATCC 19624</strain>
    </source>
</reference>
<dbReference type="STRING" id="887062.HGR_12387"/>
<gene>
    <name evidence="5" type="ORF">HGR_12387</name>
</gene>
<dbReference type="GO" id="GO:0007165">
    <property type="term" value="P:signal transduction"/>
    <property type="evidence" value="ECO:0007669"/>
    <property type="project" value="InterPro"/>
</dbReference>
<dbReference type="GO" id="GO:0004888">
    <property type="term" value="F:transmembrane signaling receptor activity"/>
    <property type="evidence" value="ECO:0007669"/>
    <property type="project" value="TreeGrafter"/>
</dbReference>
<keyword evidence="1" id="KW-0145">Chemotaxis</keyword>
<accession>F3KVJ0</accession>
<dbReference type="eggNOG" id="COG0840">
    <property type="taxonomic scope" value="Bacteria"/>
</dbReference>
<evidence type="ECO:0000313" key="5">
    <source>
        <dbReference type="EMBL" id="EGI76228.1"/>
    </source>
</evidence>
<dbReference type="GO" id="GO:0005886">
    <property type="term" value="C:plasma membrane"/>
    <property type="evidence" value="ECO:0007669"/>
    <property type="project" value="TreeGrafter"/>
</dbReference>
<dbReference type="EMBL" id="AEGR01000077">
    <property type="protein sequence ID" value="EGI76228.1"/>
    <property type="molecule type" value="Genomic_DNA"/>
</dbReference>
<dbReference type="InterPro" id="IPR024478">
    <property type="entry name" value="HlyB_4HB_MCP"/>
</dbReference>
<feature type="domain" description="HAMP" evidence="4">
    <location>
        <begin position="214"/>
        <end position="266"/>
    </location>
</feature>
<sequence>MPTFISNLSVAKRVGFGFASILLLFFVTILVSINRLSAVAEATRQMVAVPIKTERLISDWYRNIHTGIRRTGATARSSDPSLVAFFAEDQAASTKSSAEYHKAIEETLEKKRDKDLFNEISELRKAYLSTRDTILALKKEGKVDEANRLLDEKFTPISKVYTGKIQDLLNFQRQDIDDLAKEIQDNYETSRVLLVALTVVSVLFGVVASWLLADSITKPLLKANEVAREVSQGNLSMRIDNSRTDEVGQLLESLKEMQISLARVVSQVREGSESVATASAEIAQGNQDLSARTESQAS</sequence>
<feature type="transmembrane region" description="Helical" evidence="3">
    <location>
        <begin position="192"/>
        <end position="213"/>
    </location>
</feature>
<dbReference type="AlphaFoldDB" id="F3KVJ0"/>
<dbReference type="Pfam" id="PF00672">
    <property type="entry name" value="HAMP"/>
    <property type="match status" value="1"/>
</dbReference>
<name>F3KVJ0_9BURK</name>
<dbReference type="RefSeq" id="WP_006298561.1">
    <property type="nucleotide sequence ID" value="NZ_AEGR01000077.1"/>
</dbReference>
<dbReference type="PANTHER" id="PTHR43531:SF11">
    <property type="entry name" value="METHYL-ACCEPTING CHEMOTAXIS PROTEIN 3"/>
    <property type="match status" value="1"/>
</dbReference>
<dbReference type="PROSITE" id="PS50885">
    <property type="entry name" value="HAMP"/>
    <property type="match status" value="1"/>
</dbReference>
<feature type="transmembrane region" description="Helical" evidence="3">
    <location>
        <begin position="16"/>
        <end position="36"/>
    </location>
</feature>
<dbReference type="Gene3D" id="6.10.340.10">
    <property type="match status" value="1"/>
</dbReference>
<comment type="similarity">
    <text evidence="2">Belongs to the methyl-accepting chemotaxis (MCP) protein family.</text>
</comment>
<keyword evidence="6" id="KW-1185">Reference proteome</keyword>
<dbReference type="SUPFAM" id="SSF158472">
    <property type="entry name" value="HAMP domain-like"/>
    <property type="match status" value="1"/>
</dbReference>
<keyword evidence="3" id="KW-0812">Transmembrane</keyword>
<dbReference type="CDD" id="cd19411">
    <property type="entry name" value="MCP2201-like_sensor"/>
    <property type="match status" value="1"/>
</dbReference>
<proteinExistence type="inferred from homology"/>
<comment type="caution">
    <text evidence="5">The sequence shown here is derived from an EMBL/GenBank/DDBJ whole genome shotgun (WGS) entry which is preliminary data.</text>
</comment>
<dbReference type="Pfam" id="PF12729">
    <property type="entry name" value="4HB_MCP_1"/>
    <property type="match status" value="1"/>
</dbReference>
<evidence type="ECO:0000259" key="4">
    <source>
        <dbReference type="PROSITE" id="PS50885"/>
    </source>
</evidence>
<protein>
    <submittedName>
        <fullName evidence="5">Methyl-accepting chemotaxis sensory transducer</fullName>
    </submittedName>
</protein>
<evidence type="ECO:0000256" key="1">
    <source>
        <dbReference type="ARBA" id="ARBA00022500"/>
    </source>
</evidence>
<feature type="non-terminal residue" evidence="5">
    <location>
        <position position="298"/>
    </location>
</feature>
<dbReference type="InterPro" id="IPR047347">
    <property type="entry name" value="YvaQ-like_sensor"/>
</dbReference>
<dbReference type="GO" id="GO:0006935">
    <property type="term" value="P:chemotaxis"/>
    <property type="evidence" value="ECO:0007669"/>
    <property type="project" value="UniProtKB-KW"/>
</dbReference>
<keyword evidence="3" id="KW-1133">Transmembrane helix</keyword>
<dbReference type="InterPro" id="IPR003660">
    <property type="entry name" value="HAMP_dom"/>
</dbReference>